<dbReference type="PROSITE" id="PS50893">
    <property type="entry name" value="ABC_TRANSPORTER_2"/>
    <property type="match status" value="1"/>
</dbReference>
<keyword evidence="6" id="KW-1278">Translocase</keyword>
<dbReference type="GO" id="GO:0043190">
    <property type="term" value="C:ATP-binding cassette (ABC) transporter complex"/>
    <property type="evidence" value="ECO:0007669"/>
    <property type="project" value="InterPro"/>
</dbReference>
<dbReference type="GO" id="GO:0022857">
    <property type="term" value="F:transmembrane transporter activity"/>
    <property type="evidence" value="ECO:0007669"/>
    <property type="project" value="InterPro"/>
</dbReference>
<dbReference type="SUPFAM" id="SSF50331">
    <property type="entry name" value="MOP-like"/>
    <property type="match status" value="1"/>
</dbReference>
<keyword evidence="7" id="KW-0472">Membrane</keyword>
<keyword evidence="4" id="KW-0547">Nucleotide-binding</keyword>
<dbReference type="InterPro" id="IPR003593">
    <property type="entry name" value="AAA+_ATPase"/>
</dbReference>
<dbReference type="AlphaFoldDB" id="A0A2P8F278"/>
<evidence type="ECO:0000256" key="1">
    <source>
        <dbReference type="ARBA" id="ARBA00022448"/>
    </source>
</evidence>
<dbReference type="FunFam" id="3.40.50.300:FF:000425">
    <property type="entry name" value="Probable ABC transporter, ATP-binding subunit"/>
    <property type="match status" value="1"/>
</dbReference>
<accession>A0A2P8F278</accession>
<dbReference type="InterPro" id="IPR008995">
    <property type="entry name" value="Mo/tungstate-bd_C_term_dom"/>
</dbReference>
<dbReference type="NCBIfam" id="TIGR03265">
    <property type="entry name" value="PhnT2"/>
    <property type="match status" value="1"/>
</dbReference>
<reference evidence="9 10" key="1">
    <citation type="submission" date="2018-03" db="EMBL/GenBank/DDBJ databases">
        <title>Genomic Encyclopedia of Archaeal and Bacterial Type Strains, Phase II (KMG-II): from individual species to whole genera.</title>
        <authorList>
            <person name="Goeker M."/>
        </authorList>
    </citation>
    <scope>NUCLEOTIDE SEQUENCE [LARGE SCALE GENOMIC DNA]</scope>
    <source>
        <strain evidence="9 10">DSM 17586</strain>
    </source>
</reference>
<evidence type="ECO:0000313" key="9">
    <source>
        <dbReference type="EMBL" id="PSL15817.1"/>
    </source>
</evidence>
<dbReference type="InterPro" id="IPR050093">
    <property type="entry name" value="ABC_SmlMolc_Importer"/>
</dbReference>
<keyword evidence="10" id="KW-1185">Reference proteome</keyword>
<dbReference type="OrthoDB" id="9802264at2"/>
<dbReference type="Pfam" id="PF08402">
    <property type="entry name" value="TOBE_2"/>
    <property type="match status" value="1"/>
</dbReference>
<proteinExistence type="predicted"/>
<comment type="caution">
    <text evidence="9">The sequence shown here is derived from an EMBL/GenBank/DDBJ whole genome shotgun (WGS) entry which is preliminary data.</text>
</comment>
<evidence type="ECO:0000256" key="3">
    <source>
        <dbReference type="ARBA" id="ARBA00022519"/>
    </source>
</evidence>
<name>A0A2P8F278_9GAMM</name>
<dbReference type="PANTHER" id="PTHR42781">
    <property type="entry name" value="SPERMIDINE/PUTRESCINE IMPORT ATP-BINDING PROTEIN POTA"/>
    <property type="match status" value="1"/>
</dbReference>
<evidence type="ECO:0000256" key="2">
    <source>
        <dbReference type="ARBA" id="ARBA00022475"/>
    </source>
</evidence>
<dbReference type="InterPro" id="IPR017871">
    <property type="entry name" value="ABC_transporter-like_CS"/>
</dbReference>
<keyword evidence="5 9" id="KW-0067">ATP-binding</keyword>
<organism evidence="9 10">
    <name type="scientific">Marinobacterium halophilum</name>
    <dbReference type="NCBI Taxonomy" id="267374"/>
    <lineage>
        <taxon>Bacteria</taxon>
        <taxon>Pseudomonadati</taxon>
        <taxon>Pseudomonadota</taxon>
        <taxon>Gammaproteobacteria</taxon>
        <taxon>Oceanospirillales</taxon>
        <taxon>Oceanospirillaceae</taxon>
        <taxon>Marinobacterium</taxon>
    </lineage>
</organism>
<dbReference type="SUPFAM" id="SSF52540">
    <property type="entry name" value="P-loop containing nucleoside triphosphate hydrolases"/>
    <property type="match status" value="1"/>
</dbReference>
<dbReference type="PROSITE" id="PS00211">
    <property type="entry name" value="ABC_TRANSPORTER_1"/>
    <property type="match status" value="1"/>
</dbReference>
<keyword evidence="1" id="KW-0813">Transport</keyword>
<dbReference type="GO" id="GO:0016887">
    <property type="term" value="F:ATP hydrolysis activity"/>
    <property type="evidence" value="ECO:0007669"/>
    <property type="project" value="InterPro"/>
</dbReference>
<sequence>MNTSTPYLQIEHLRKSFGSFTALDDISLDIQEGEFVCFLGPSGCGKTTLLRAIAGLEQQEEGAIVQAGQDVSVLPPQQRDFGIVFQSYALFPNLTVNDNIAYGLANMKIPRRERQQRVQGLLDQIHLPDIGDKFPGQLSGGQQQRVALARALATEPGLLLLDEPLSALDARVRLHLRNEICALQRKLGITTIMVTHDQDEALTMADRIVVMDHGRIAQIGTPEEIYQQPATEFVARFVGSMNLLPARVLDHRNLMLGRKEVQTPLILPVCAEGTLGFRPECVQLQDGPWGLDRDEHLVLQAQLDQVYFMGAFARLEMTLDAELPLVQVDLPVEQMQNLEAGVGQSLWLSIPKAALKFYPQAQQGGERYQPHAQPAEMSMGVAAMQVAGA</sequence>
<feature type="domain" description="ABC transporter" evidence="8">
    <location>
        <begin position="8"/>
        <end position="238"/>
    </location>
</feature>
<dbReference type="Gene3D" id="2.40.50.100">
    <property type="match status" value="1"/>
</dbReference>
<keyword evidence="3" id="KW-0997">Cell inner membrane</keyword>
<dbReference type="Pfam" id="PF00005">
    <property type="entry name" value="ABC_tran"/>
    <property type="match status" value="1"/>
</dbReference>
<dbReference type="EMBL" id="PYGI01000003">
    <property type="protein sequence ID" value="PSL15817.1"/>
    <property type="molecule type" value="Genomic_DNA"/>
</dbReference>
<evidence type="ECO:0000256" key="6">
    <source>
        <dbReference type="ARBA" id="ARBA00022967"/>
    </source>
</evidence>
<dbReference type="RefSeq" id="WP_106590640.1">
    <property type="nucleotide sequence ID" value="NZ_PYGI01000003.1"/>
</dbReference>
<dbReference type="InterPro" id="IPR027417">
    <property type="entry name" value="P-loop_NTPase"/>
</dbReference>
<evidence type="ECO:0000256" key="4">
    <source>
        <dbReference type="ARBA" id="ARBA00022741"/>
    </source>
</evidence>
<gene>
    <name evidence="9" type="ORF">CLV44_10398</name>
</gene>
<dbReference type="PANTHER" id="PTHR42781:SF5">
    <property type="entry name" value="PUTRESCINE TRANSPORT ATP-BINDING PROTEIN POTG"/>
    <property type="match status" value="1"/>
</dbReference>
<dbReference type="Proteomes" id="UP000242133">
    <property type="component" value="Unassembled WGS sequence"/>
</dbReference>
<dbReference type="InterPro" id="IPR017666">
    <property type="entry name" value="AminoethylPonate_ABC_PhnT2"/>
</dbReference>
<dbReference type="Gene3D" id="3.40.50.300">
    <property type="entry name" value="P-loop containing nucleotide triphosphate hydrolases"/>
    <property type="match status" value="1"/>
</dbReference>
<evidence type="ECO:0000256" key="5">
    <source>
        <dbReference type="ARBA" id="ARBA00022840"/>
    </source>
</evidence>
<dbReference type="SMART" id="SM00382">
    <property type="entry name" value="AAA"/>
    <property type="match status" value="1"/>
</dbReference>
<dbReference type="GO" id="GO:0015697">
    <property type="term" value="P:quaternary ammonium group transport"/>
    <property type="evidence" value="ECO:0007669"/>
    <property type="project" value="UniProtKB-ARBA"/>
</dbReference>
<evidence type="ECO:0000259" key="8">
    <source>
        <dbReference type="PROSITE" id="PS50893"/>
    </source>
</evidence>
<evidence type="ECO:0000313" key="10">
    <source>
        <dbReference type="Proteomes" id="UP000242133"/>
    </source>
</evidence>
<keyword evidence="2" id="KW-1003">Cell membrane</keyword>
<protein>
    <submittedName>
        <fullName evidence="9">Iron(III) transport system ATP-binding protein</fullName>
    </submittedName>
</protein>
<dbReference type="GO" id="GO:0005524">
    <property type="term" value="F:ATP binding"/>
    <property type="evidence" value="ECO:0007669"/>
    <property type="project" value="UniProtKB-KW"/>
</dbReference>
<dbReference type="InterPro" id="IPR013611">
    <property type="entry name" value="Transp-assoc_OB_typ2"/>
</dbReference>
<dbReference type="InterPro" id="IPR003439">
    <property type="entry name" value="ABC_transporter-like_ATP-bd"/>
</dbReference>
<evidence type="ECO:0000256" key="7">
    <source>
        <dbReference type="ARBA" id="ARBA00023136"/>
    </source>
</evidence>